<gene>
    <name evidence="1" type="ORF">Sangu_3091600</name>
</gene>
<accession>A0AAW2K8Q7</accession>
<proteinExistence type="predicted"/>
<dbReference type="AlphaFoldDB" id="A0AAW2K8Q7"/>
<sequence length="61" mass="6757">MKTAEEGQPFADVRDICSSSDKKSFCIRRFLVVPEAVNFPITSIMLPAGWLRIDVARGGTQ</sequence>
<comment type="caution">
    <text evidence="1">The sequence shown here is derived from an EMBL/GenBank/DDBJ whole genome shotgun (WGS) entry which is preliminary data.</text>
</comment>
<reference evidence="1" key="1">
    <citation type="submission" date="2020-06" db="EMBL/GenBank/DDBJ databases">
        <authorList>
            <person name="Li T."/>
            <person name="Hu X."/>
            <person name="Zhang T."/>
            <person name="Song X."/>
            <person name="Zhang H."/>
            <person name="Dai N."/>
            <person name="Sheng W."/>
            <person name="Hou X."/>
            <person name="Wei L."/>
        </authorList>
    </citation>
    <scope>NUCLEOTIDE SEQUENCE</scope>
    <source>
        <strain evidence="1">G01</strain>
        <tissue evidence="1">Leaf</tissue>
    </source>
</reference>
<protein>
    <submittedName>
        <fullName evidence="1">Uncharacterized protein</fullName>
    </submittedName>
</protein>
<evidence type="ECO:0000313" key="1">
    <source>
        <dbReference type="EMBL" id="KAL0302602.1"/>
    </source>
</evidence>
<organism evidence="1">
    <name type="scientific">Sesamum angustifolium</name>
    <dbReference type="NCBI Taxonomy" id="2727405"/>
    <lineage>
        <taxon>Eukaryota</taxon>
        <taxon>Viridiplantae</taxon>
        <taxon>Streptophyta</taxon>
        <taxon>Embryophyta</taxon>
        <taxon>Tracheophyta</taxon>
        <taxon>Spermatophyta</taxon>
        <taxon>Magnoliopsida</taxon>
        <taxon>eudicotyledons</taxon>
        <taxon>Gunneridae</taxon>
        <taxon>Pentapetalae</taxon>
        <taxon>asterids</taxon>
        <taxon>lamiids</taxon>
        <taxon>Lamiales</taxon>
        <taxon>Pedaliaceae</taxon>
        <taxon>Sesamum</taxon>
    </lineage>
</organism>
<reference evidence="1" key="2">
    <citation type="journal article" date="2024" name="Plant">
        <title>Genomic evolution and insights into agronomic trait innovations of Sesamum species.</title>
        <authorList>
            <person name="Miao H."/>
            <person name="Wang L."/>
            <person name="Qu L."/>
            <person name="Liu H."/>
            <person name="Sun Y."/>
            <person name="Le M."/>
            <person name="Wang Q."/>
            <person name="Wei S."/>
            <person name="Zheng Y."/>
            <person name="Lin W."/>
            <person name="Duan Y."/>
            <person name="Cao H."/>
            <person name="Xiong S."/>
            <person name="Wang X."/>
            <person name="Wei L."/>
            <person name="Li C."/>
            <person name="Ma Q."/>
            <person name="Ju M."/>
            <person name="Zhao R."/>
            <person name="Li G."/>
            <person name="Mu C."/>
            <person name="Tian Q."/>
            <person name="Mei H."/>
            <person name="Zhang T."/>
            <person name="Gao T."/>
            <person name="Zhang H."/>
        </authorList>
    </citation>
    <scope>NUCLEOTIDE SEQUENCE</scope>
    <source>
        <strain evidence="1">G01</strain>
    </source>
</reference>
<dbReference type="EMBL" id="JACGWK010000243">
    <property type="protein sequence ID" value="KAL0302602.1"/>
    <property type="molecule type" value="Genomic_DNA"/>
</dbReference>
<name>A0AAW2K8Q7_9LAMI</name>